<comment type="caution">
    <text evidence="2">The sequence shown here is derived from an EMBL/GenBank/DDBJ whole genome shotgun (WGS) entry which is preliminary data.</text>
</comment>
<dbReference type="Proteomes" id="UP001419268">
    <property type="component" value="Unassembled WGS sequence"/>
</dbReference>
<reference evidence="2 3" key="1">
    <citation type="submission" date="2024-01" db="EMBL/GenBank/DDBJ databases">
        <title>Genome assemblies of Stephania.</title>
        <authorList>
            <person name="Yang L."/>
        </authorList>
    </citation>
    <scope>NUCLEOTIDE SEQUENCE [LARGE SCALE GENOMIC DNA]</scope>
    <source>
        <strain evidence="2">JXDWG</strain>
        <tissue evidence="2">Leaf</tissue>
    </source>
</reference>
<feature type="compositionally biased region" description="Basic and acidic residues" evidence="1">
    <location>
        <begin position="77"/>
        <end position="87"/>
    </location>
</feature>
<feature type="region of interest" description="Disordered" evidence="1">
    <location>
        <begin position="71"/>
        <end position="134"/>
    </location>
</feature>
<evidence type="ECO:0000256" key="1">
    <source>
        <dbReference type="SAM" id="MobiDB-lite"/>
    </source>
</evidence>
<evidence type="ECO:0000313" key="3">
    <source>
        <dbReference type="Proteomes" id="UP001419268"/>
    </source>
</evidence>
<protein>
    <submittedName>
        <fullName evidence="2">Uncharacterized protein</fullName>
    </submittedName>
</protein>
<name>A0AAP0Q532_9MAGN</name>
<proteinExistence type="predicted"/>
<organism evidence="2 3">
    <name type="scientific">Stephania cephalantha</name>
    <dbReference type="NCBI Taxonomy" id="152367"/>
    <lineage>
        <taxon>Eukaryota</taxon>
        <taxon>Viridiplantae</taxon>
        <taxon>Streptophyta</taxon>
        <taxon>Embryophyta</taxon>
        <taxon>Tracheophyta</taxon>
        <taxon>Spermatophyta</taxon>
        <taxon>Magnoliopsida</taxon>
        <taxon>Ranunculales</taxon>
        <taxon>Menispermaceae</taxon>
        <taxon>Menispermoideae</taxon>
        <taxon>Cissampelideae</taxon>
        <taxon>Stephania</taxon>
    </lineage>
</organism>
<dbReference type="EMBL" id="JBBNAG010000001">
    <property type="protein sequence ID" value="KAK9166284.1"/>
    <property type="molecule type" value="Genomic_DNA"/>
</dbReference>
<dbReference type="AlphaFoldDB" id="A0AAP0Q532"/>
<gene>
    <name evidence="2" type="ORF">Scep_001475</name>
</gene>
<keyword evidence="3" id="KW-1185">Reference proteome</keyword>
<feature type="region of interest" description="Disordered" evidence="1">
    <location>
        <begin position="194"/>
        <end position="238"/>
    </location>
</feature>
<evidence type="ECO:0000313" key="2">
    <source>
        <dbReference type="EMBL" id="KAK9166284.1"/>
    </source>
</evidence>
<sequence>MRDSLGHGSIGVPALTTTLTRHTRFIYLKSMTPRSPLLYWYFTRKTTQYLSYRNLVDYKCGLKYTYNREVRKRRERERKLEREIEPGKKKKGWRDGRIRRRTSGSGVEPAVTGGGSQLRGAADGGSSEAGVQPGERRCSIGLSVASAHSSSGRRLVWTERRDGEPARSSDMAAAPARTSCGAAEHRFSWRDAATPAVTPAARHRRGGSDACAAPASGGAGDRRAAAAATAARQRQRRL</sequence>
<feature type="compositionally biased region" description="Basic residues" evidence="1">
    <location>
        <begin position="88"/>
        <end position="102"/>
    </location>
</feature>
<accession>A0AAP0Q532</accession>